<evidence type="ECO:0000313" key="2">
    <source>
        <dbReference type="EMBL" id="AJE81520.1"/>
    </source>
</evidence>
<dbReference type="KEGG" id="sals:SLNWT_1144"/>
<dbReference type="EMBL" id="CP010519">
    <property type="protein sequence ID" value="AJE81520.1"/>
    <property type="molecule type" value="Genomic_DNA"/>
</dbReference>
<reference evidence="2 3" key="1">
    <citation type="submission" date="2015-01" db="EMBL/GenBank/DDBJ databases">
        <title>Enhanced salinomycin production by adjusting the supply of polyketide extender units in Streptomyce albus DSM 41398.</title>
        <authorList>
            <person name="Lu C."/>
        </authorList>
    </citation>
    <scope>NUCLEOTIDE SEQUENCE [LARGE SCALE GENOMIC DNA]</scope>
    <source>
        <strain evidence="3">ATCC 21838 / DSM 41398 / FERM P-419 / JCM 4703 / NBRC 107858</strain>
    </source>
</reference>
<accession>A0A0B5EQE4</accession>
<feature type="compositionally biased region" description="Basic residues" evidence="1">
    <location>
        <begin position="151"/>
        <end position="163"/>
    </location>
</feature>
<dbReference type="AlphaFoldDB" id="A0A0B5EQE4"/>
<sequence length="163" mass="17858">MLGTPGRPFLAGADRGADVEVPAERYLTDLAPPDSSPNAGRAGTTTHIAYSRLADGSWSEPGHRVPGTWVALECTTGELPALPEVSDHSQGRHPSIKMSPVTPMRRRRKPHSPCDPSTRRAGPRPRRDGPKSRQLIVVRRRRPADHPCLPGRRRRLHGGRAAR</sequence>
<dbReference type="Proteomes" id="UP000031523">
    <property type="component" value="Chromosome"/>
</dbReference>
<keyword evidence="3" id="KW-1185">Reference proteome</keyword>
<proteinExistence type="predicted"/>
<protein>
    <submittedName>
        <fullName evidence="2">Uncharacterized protein</fullName>
    </submittedName>
</protein>
<gene>
    <name evidence="2" type="ORF">SLNWT_1144</name>
</gene>
<evidence type="ECO:0000313" key="3">
    <source>
        <dbReference type="Proteomes" id="UP000031523"/>
    </source>
</evidence>
<name>A0A0B5EQE4_STRA4</name>
<organism evidence="2 3">
    <name type="scientific">Streptomyces albus (strain ATCC 21838 / DSM 41398 / FERM P-419 / JCM 4703 / NBRC 107858)</name>
    <dbReference type="NCBI Taxonomy" id="1081613"/>
    <lineage>
        <taxon>Bacteria</taxon>
        <taxon>Bacillati</taxon>
        <taxon>Actinomycetota</taxon>
        <taxon>Actinomycetes</taxon>
        <taxon>Kitasatosporales</taxon>
        <taxon>Streptomycetaceae</taxon>
        <taxon>Streptomyces</taxon>
    </lineage>
</organism>
<evidence type="ECO:0000256" key="1">
    <source>
        <dbReference type="SAM" id="MobiDB-lite"/>
    </source>
</evidence>
<feature type="region of interest" description="Disordered" evidence="1">
    <location>
        <begin position="26"/>
        <end position="47"/>
    </location>
</feature>
<feature type="region of interest" description="Disordered" evidence="1">
    <location>
        <begin position="81"/>
        <end position="163"/>
    </location>
</feature>